<dbReference type="GO" id="GO:0008168">
    <property type="term" value="F:methyltransferase activity"/>
    <property type="evidence" value="ECO:0007669"/>
    <property type="project" value="InterPro"/>
</dbReference>
<comment type="caution">
    <text evidence="1">The sequence shown here is derived from an EMBL/GenBank/DDBJ whole genome shotgun (WGS) entry which is preliminary data.</text>
</comment>
<dbReference type="EMBL" id="BARU01025897">
    <property type="protein sequence ID" value="GAH71832.1"/>
    <property type="molecule type" value="Genomic_DNA"/>
</dbReference>
<sequence length="185" mass="20458">MEKTMQKLDAASPQAMSTDFTADNVARLKALFPELVTEGPGGASVDVDVLKALVGDRTVGDADERYGFHWHGKRSARQAALTPSTGTLRPCPDDSVAWDDTRHLVIEGDNLDVMKLLHKSYAGKVKLVYIDPPYNTGSDFVYPDDFSDSIRHYLAMTGQTQGGVKRSTNTEANGRFHTDWLNMMY</sequence>
<protein>
    <recommendedName>
        <fullName evidence="2">DNA methylase N-4/N-6 domain-containing protein</fullName>
    </recommendedName>
</protein>
<gene>
    <name evidence="1" type="ORF">S03H2_41670</name>
</gene>
<dbReference type="InterPro" id="IPR029063">
    <property type="entry name" value="SAM-dependent_MTases_sf"/>
</dbReference>
<reference evidence="1" key="1">
    <citation type="journal article" date="2014" name="Front. Microbiol.">
        <title>High frequency of phylogenetically diverse reductive dehalogenase-homologous genes in deep subseafloor sedimentary metagenomes.</title>
        <authorList>
            <person name="Kawai M."/>
            <person name="Futagami T."/>
            <person name="Toyoda A."/>
            <person name="Takaki Y."/>
            <person name="Nishi S."/>
            <person name="Hori S."/>
            <person name="Arai W."/>
            <person name="Tsubouchi T."/>
            <person name="Morono Y."/>
            <person name="Uchiyama I."/>
            <person name="Ito T."/>
            <person name="Fujiyama A."/>
            <person name="Inagaki F."/>
            <person name="Takami H."/>
        </authorList>
    </citation>
    <scope>NUCLEOTIDE SEQUENCE</scope>
    <source>
        <strain evidence="1">Expedition CK06-06</strain>
    </source>
</reference>
<evidence type="ECO:0008006" key="2">
    <source>
        <dbReference type="Google" id="ProtNLM"/>
    </source>
</evidence>
<dbReference type="InterPro" id="IPR002052">
    <property type="entry name" value="DNA_methylase_N6_adenine_CS"/>
</dbReference>
<evidence type="ECO:0000313" key="1">
    <source>
        <dbReference type="EMBL" id="GAH71832.1"/>
    </source>
</evidence>
<proteinExistence type="predicted"/>
<dbReference type="AlphaFoldDB" id="X1HQR6"/>
<dbReference type="PROSITE" id="PS00092">
    <property type="entry name" value="N6_MTASE"/>
    <property type="match status" value="1"/>
</dbReference>
<dbReference type="Gene3D" id="3.40.50.150">
    <property type="entry name" value="Vaccinia Virus protein VP39"/>
    <property type="match status" value="1"/>
</dbReference>
<feature type="non-terminal residue" evidence="1">
    <location>
        <position position="185"/>
    </location>
</feature>
<dbReference type="GO" id="GO:0032259">
    <property type="term" value="P:methylation"/>
    <property type="evidence" value="ECO:0007669"/>
    <property type="project" value="InterPro"/>
</dbReference>
<accession>X1HQR6</accession>
<organism evidence="1">
    <name type="scientific">marine sediment metagenome</name>
    <dbReference type="NCBI Taxonomy" id="412755"/>
    <lineage>
        <taxon>unclassified sequences</taxon>
        <taxon>metagenomes</taxon>
        <taxon>ecological metagenomes</taxon>
    </lineage>
</organism>
<name>X1HQR6_9ZZZZ</name>
<dbReference type="GO" id="GO:0003676">
    <property type="term" value="F:nucleic acid binding"/>
    <property type="evidence" value="ECO:0007669"/>
    <property type="project" value="InterPro"/>
</dbReference>
<dbReference type="SUPFAM" id="SSF53335">
    <property type="entry name" value="S-adenosyl-L-methionine-dependent methyltransferases"/>
    <property type="match status" value="1"/>
</dbReference>